<sequence length="321" mass="35007">MTVHLVSVGLSLRNSLVNKPDQCLDGDHEDVLHALIDRASEMIPASGDLIRHRRHLSEQLVPGTPLAADLAAEIGEVRPDLWLSRVSAELASLARYSDSRSKPLPRKARLGSRSKDTVVLLATDTVPGLRSALWNALALTSGDPTRIVWFANPQDTVGHAAGRVIIAPIPGLAVGGDTAMFQAMGSLGRLGHTLIRHIVGPGADYVFHLSGGYKATIPYLIGLAEGMRGLVHNGEVASVSAYVLHEDDLNSLIRLPLRVLPYEVLEKEFEGVDKNDQPSNGMGRRLLPMSPHRLLEGYAYERHREEWRLTPFGEGLIHLIP</sequence>
<name>A0ABY4KYZ5_THEAE</name>
<dbReference type="RefSeq" id="WP_248592917.1">
    <property type="nucleotide sequence ID" value="NZ_BAABEB010000012.1"/>
</dbReference>
<keyword evidence="2" id="KW-1185">Reference proteome</keyword>
<gene>
    <name evidence="1" type="ORF">FOF52_06390</name>
</gene>
<organism evidence="1 2">
    <name type="scientific">Thermobifida alba</name>
    <name type="common">Thermomonospora alba</name>
    <dbReference type="NCBI Taxonomy" id="53522"/>
    <lineage>
        <taxon>Bacteria</taxon>
        <taxon>Bacillati</taxon>
        <taxon>Actinomycetota</taxon>
        <taxon>Actinomycetes</taxon>
        <taxon>Streptosporangiales</taxon>
        <taxon>Nocardiopsidaceae</taxon>
        <taxon>Thermobifida</taxon>
    </lineage>
</organism>
<protein>
    <recommendedName>
        <fullName evidence="3">CRISPR system ring nuclease SSO1393-like domain-containing protein</fullName>
    </recommendedName>
</protein>
<proteinExistence type="predicted"/>
<dbReference type="Gene3D" id="3.40.50.10770">
    <property type="entry name" value="Hypothetical protein VC1899 like domain (Restriction endonuclease-like)"/>
    <property type="match status" value="1"/>
</dbReference>
<dbReference type="EMBL" id="CP051627">
    <property type="protein sequence ID" value="UPT20641.1"/>
    <property type="molecule type" value="Genomic_DNA"/>
</dbReference>
<evidence type="ECO:0000313" key="2">
    <source>
        <dbReference type="Proteomes" id="UP000832041"/>
    </source>
</evidence>
<accession>A0ABY4KYZ5</accession>
<reference evidence="1 2" key="1">
    <citation type="submission" date="2020-04" db="EMBL/GenBank/DDBJ databases">
        <title>Thermobifida alba genome sequencing and assembly.</title>
        <authorList>
            <person name="Luzics S."/>
            <person name="Horvath B."/>
            <person name="Nagy I."/>
            <person name="Toth A."/>
            <person name="Nagy I."/>
            <person name="Kukolya J."/>
        </authorList>
    </citation>
    <scope>NUCLEOTIDE SEQUENCE [LARGE SCALE GENOMIC DNA]</scope>
    <source>
        <strain evidence="1 2">DSM 43795</strain>
    </source>
</reference>
<evidence type="ECO:0000313" key="1">
    <source>
        <dbReference type="EMBL" id="UPT20641.1"/>
    </source>
</evidence>
<dbReference type="Proteomes" id="UP000832041">
    <property type="component" value="Chromosome"/>
</dbReference>
<evidence type="ECO:0008006" key="3">
    <source>
        <dbReference type="Google" id="ProtNLM"/>
    </source>
</evidence>